<evidence type="ECO:0000313" key="2">
    <source>
        <dbReference type="Proteomes" id="UP000199152"/>
    </source>
</evidence>
<sequence>MCGNILWVPTLHIAQDTAADELLSRDPLALLLDQHMRERSSGDGC</sequence>
<dbReference type="InParanoid" id="A0A1I4EVG9"/>
<dbReference type="AlphaFoldDB" id="A0A1I4EVG9"/>
<dbReference type="Proteomes" id="UP000199152">
    <property type="component" value="Unassembled WGS sequence"/>
</dbReference>
<dbReference type="EMBL" id="FOSW01000006">
    <property type="protein sequence ID" value="SFL09708.1"/>
    <property type="molecule type" value="Genomic_DNA"/>
</dbReference>
<keyword evidence="2" id="KW-1185">Reference proteome</keyword>
<reference evidence="1 2" key="1">
    <citation type="submission" date="2016-10" db="EMBL/GenBank/DDBJ databases">
        <authorList>
            <person name="de Groot N.N."/>
        </authorList>
    </citation>
    <scope>NUCLEOTIDE SEQUENCE [LARGE SCALE GENOMIC DNA]</scope>
    <source>
        <strain evidence="1 2">DSM 45317</strain>
    </source>
</reference>
<organism evidence="1 2">
    <name type="scientific">Geodermatophilus ruber</name>
    <dbReference type="NCBI Taxonomy" id="504800"/>
    <lineage>
        <taxon>Bacteria</taxon>
        <taxon>Bacillati</taxon>
        <taxon>Actinomycetota</taxon>
        <taxon>Actinomycetes</taxon>
        <taxon>Geodermatophilales</taxon>
        <taxon>Geodermatophilaceae</taxon>
        <taxon>Geodermatophilus</taxon>
    </lineage>
</organism>
<protein>
    <submittedName>
        <fullName evidence="1">Uncharacterized protein</fullName>
    </submittedName>
</protein>
<name>A0A1I4EVG9_9ACTN</name>
<proteinExistence type="predicted"/>
<gene>
    <name evidence="1" type="ORF">SAMN04488085_106211</name>
</gene>
<accession>A0A1I4EVG9</accession>
<evidence type="ECO:0000313" key="1">
    <source>
        <dbReference type="EMBL" id="SFL09708.1"/>
    </source>
</evidence>